<feature type="transmembrane region" description="Helical" evidence="7">
    <location>
        <begin position="81"/>
        <end position="99"/>
    </location>
</feature>
<feature type="domain" description="Cation efflux protein transmembrane" evidence="8">
    <location>
        <begin position="14"/>
        <end position="205"/>
    </location>
</feature>
<evidence type="ECO:0000256" key="5">
    <source>
        <dbReference type="ARBA" id="ARBA00022989"/>
    </source>
</evidence>
<dbReference type="NCBIfam" id="TIGR01297">
    <property type="entry name" value="CDF"/>
    <property type="match status" value="1"/>
</dbReference>
<gene>
    <name evidence="10" type="ORF">ACFOU2_10430</name>
</gene>
<evidence type="ECO:0000256" key="2">
    <source>
        <dbReference type="ARBA" id="ARBA00008114"/>
    </source>
</evidence>
<evidence type="ECO:0000256" key="1">
    <source>
        <dbReference type="ARBA" id="ARBA00004141"/>
    </source>
</evidence>
<dbReference type="PANTHER" id="PTHR43840">
    <property type="entry name" value="MITOCHONDRIAL METAL TRANSPORTER 1-RELATED"/>
    <property type="match status" value="1"/>
</dbReference>
<sequence>MEEKVYEHAEKGAWLSIVAYIGLSIFKLMIGTIADSEALQADGFNNLTDIIASIAVLIGLKISKKPRDENHPYGHSRAENIASLVASFIMLSIGVQVLYEAFHSITDKKEQIPDFMAVWTALGGTAVMLMVYIYNQRLANRINSQALKAVAKDNLSDALVSMGAVLGIAGAHLGIPWLDPLAALIVGLIICKTAIEIFKEASHLLTDGFDEEKLMEYRKVIESIPGVNRVADLRARMQGNHVLIDVTVKVDPFLSVVKGHLIADEIEEKMEEKYEIHTTFVHIEPDIIRKVEKDS</sequence>
<dbReference type="Gene3D" id="1.20.1510.10">
    <property type="entry name" value="Cation efflux protein transmembrane domain"/>
    <property type="match status" value="1"/>
</dbReference>
<dbReference type="InterPro" id="IPR027469">
    <property type="entry name" value="Cation_efflux_TMD_sf"/>
</dbReference>
<dbReference type="SUPFAM" id="SSF160240">
    <property type="entry name" value="Cation efflux protein cytoplasmic domain-like"/>
    <property type="match status" value="1"/>
</dbReference>
<dbReference type="RefSeq" id="WP_377914818.1">
    <property type="nucleotide sequence ID" value="NZ_JBHRZT010000043.1"/>
</dbReference>
<evidence type="ECO:0000256" key="4">
    <source>
        <dbReference type="ARBA" id="ARBA00022692"/>
    </source>
</evidence>
<organism evidence="10 11">
    <name type="scientific">Bacillus songklensis</name>
    <dbReference type="NCBI Taxonomy" id="1069116"/>
    <lineage>
        <taxon>Bacteria</taxon>
        <taxon>Bacillati</taxon>
        <taxon>Bacillota</taxon>
        <taxon>Bacilli</taxon>
        <taxon>Bacillales</taxon>
        <taxon>Bacillaceae</taxon>
        <taxon>Bacillus</taxon>
    </lineage>
</organism>
<dbReference type="InterPro" id="IPR002524">
    <property type="entry name" value="Cation_efflux"/>
</dbReference>
<dbReference type="InterPro" id="IPR058533">
    <property type="entry name" value="Cation_efflux_TM"/>
</dbReference>
<accession>A0ABV8B3V9</accession>
<keyword evidence="4 7" id="KW-0812">Transmembrane</keyword>
<keyword evidence="3" id="KW-0813">Transport</keyword>
<dbReference type="Pfam" id="PF01545">
    <property type="entry name" value="Cation_efflux"/>
    <property type="match status" value="1"/>
</dbReference>
<keyword evidence="5 7" id="KW-1133">Transmembrane helix</keyword>
<evidence type="ECO:0000256" key="7">
    <source>
        <dbReference type="SAM" id="Phobius"/>
    </source>
</evidence>
<evidence type="ECO:0000313" key="11">
    <source>
        <dbReference type="Proteomes" id="UP001595752"/>
    </source>
</evidence>
<protein>
    <submittedName>
        <fullName evidence="10">Cation diffusion facilitator family transporter</fullName>
    </submittedName>
</protein>
<feature type="domain" description="Cation efflux protein cytoplasmic" evidence="9">
    <location>
        <begin position="210"/>
        <end position="285"/>
    </location>
</feature>
<keyword evidence="11" id="KW-1185">Reference proteome</keyword>
<feature type="transmembrane region" description="Helical" evidence="7">
    <location>
        <begin position="155"/>
        <end position="175"/>
    </location>
</feature>
<name>A0ABV8B3V9_9BACI</name>
<evidence type="ECO:0000313" key="10">
    <source>
        <dbReference type="EMBL" id="MFC3883896.1"/>
    </source>
</evidence>
<dbReference type="InterPro" id="IPR050291">
    <property type="entry name" value="CDF_Transporter"/>
</dbReference>
<feature type="transmembrane region" description="Helical" evidence="7">
    <location>
        <begin position="43"/>
        <end position="60"/>
    </location>
</feature>
<feature type="transmembrane region" description="Helical" evidence="7">
    <location>
        <begin position="12"/>
        <end position="31"/>
    </location>
</feature>
<dbReference type="InterPro" id="IPR036837">
    <property type="entry name" value="Cation_efflux_CTD_sf"/>
</dbReference>
<evidence type="ECO:0000256" key="3">
    <source>
        <dbReference type="ARBA" id="ARBA00022448"/>
    </source>
</evidence>
<comment type="subcellular location">
    <subcellularLocation>
        <location evidence="1">Membrane</location>
        <topology evidence="1">Multi-pass membrane protein</topology>
    </subcellularLocation>
</comment>
<evidence type="ECO:0000259" key="9">
    <source>
        <dbReference type="Pfam" id="PF16916"/>
    </source>
</evidence>
<dbReference type="Gene3D" id="3.30.70.1350">
    <property type="entry name" value="Cation efflux protein, cytoplasmic domain"/>
    <property type="match status" value="1"/>
</dbReference>
<dbReference type="InterPro" id="IPR027470">
    <property type="entry name" value="Cation_efflux_CTD"/>
</dbReference>
<keyword evidence="6 7" id="KW-0472">Membrane</keyword>
<dbReference type="Pfam" id="PF16916">
    <property type="entry name" value="ZT_dimer"/>
    <property type="match status" value="1"/>
</dbReference>
<proteinExistence type="inferred from homology"/>
<dbReference type="EMBL" id="JBHRZT010000043">
    <property type="protein sequence ID" value="MFC3883896.1"/>
    <property type="molecule type" value="Genomic_DNA"/>
</dbReference>
<feature type="transmembrane region" description="Helical" evidence="7">
    <location>
        <begin position="115"/>
        <end position="134"/>
    </location>
</feature>
<dbReference type="PANTHER" id="PTHR43840:SF50">
    <property type="entry name" value="MANGANESE EFFLUX SYSTEM PROTEIN MNES"/>
    <property type="match status" value="1"/>
</dbReference>
<evidence type="ECO:0000256" key="6">
    <source>
        <dbReference type="ARBA" id="ARBA00023136"/>
    </source>
</evidence>
<dbReference type="Proteomes" id="UP001595752">
    <property type="component" value="Unassembled WGS sequence"/>
</dbReference>
<comment type="caution">
    <text evidence="10">The sequence shown here is derived from an EMBL/GenBank/DDBJ whole genome shotgun (WGS) entry which is preliminary data.</text>
</comment>
<reference evidence="11" key="1">
    <citation type="journal article" date="2019" name="Int. J. Syst. Evol. Microbiol.">
        <title>The Global Catalogue of Microorganisms (GCM) 10K type strain sequencing project: providing services to taxonomists for standard genome sequencing and annotation.</title>
        <authorList>
            <consortium name="The Broad Institute Genomics Platform"/>
            <consortium name="The Broad Institute Genome Sequencing Center for Infectious Disease"/>
            <person name="Wu L."/>
            <person name="Ma J."/>
        </authorList>
    </citation>
    <scope>NUCLEOTIDE SEQUENCE [LARGE SCALE GENOMIC DNA]</scope>
    <source>
        <strain evidence="11">CCUG 61889</strain>
    </source>
</reference>
<evidence type="ECO:0000259" key="8">
    <source>
        <dbReference type="Pfam" id="PF01545"/>
    </source>
</evidence>
<comment type="similarity">
    <text evidence="2">Belongs to the cation diffusion facilitator (CDF) transporter (TC 2.A.4) family.</text>
</comment>
<dbReference type="SUPFAM" id="SSF161111">
    <property type="entry name" value="Cation efflux protein transmembrane domain-like"/>
    <property type="match status" value="1"/>
</dbReference>